<protein>
    <submittedName>
        <fullName evidence="2">Uncharacterized protein</fullName>
    </submittedName>
</protein>
<keyword evidence="1" id="KW-0732">Signal</keyword>
<evidence type="ECO:0000313" key="2">
    <source>
        <dbReference type="EMBL" id="CAK0805177.1"/>
    </source>
</evidence>
<feature type="signal peptide" evidence="1">
    <location>
        <begin position="1"/>
        <end position="25"/>
    </location>
</feature>
<dbReference type="EMBL" id="CAUYUJ010003402">
    <property type="protein sequence ID" value="CAK0805177.1"/>
    <property type="molecule type" value="Genomic_DNA"/>
</dbReference>
<accession>A0ABN9QJY8</accession>
<evidence type="ECO:0000313" key="3">
    <source>
        <dbReference type="Proteomes" id="UP001189429"/>
    </source>
</evidence>
<gene>
    <name evidence="2" type="ORF">PCOR1329_LOCUS11776</name>
</gene>
<keyword evidence="3" id="KW-1185">Reference proteome</keyword>
<sequence>MQAFARPSGSMVGTVTLFLCTPGGASDAAPGAPLGAGEVVWGKGSAPTQGIRAELRCWCSCCLLLFDVPLDEATLVEVCDLADSAEEAGCAFCCLSDPKVVAKPGLLTQEEVEHLLSLAAGAAQPTHCGAGGPFESGTRSIRVLQAEETPTVEGIERKLVALCGLACEHLARLRVVRTATRLGLCNRGSGHTSVYVCLQERDDVWFPKLGVRFAMRRGDALFWTNHRRVDGRLCEDVRTQRIHVAAGGGLERISAVGLDAFFHDNPVRAQQRQRKFVADGAL</sequence>
<reference evidence="2" key="1">
    <citation type="submission" date="2023-10" db="EMBL/GenBank/DDBJ databases">
        <authorList>
            <person name="Chen Y."/>
            <person name="Shah S."/>
            <person name="Dougan E. K."/>
            <person name="Thang M."/>
            <person name="Chan C."/>
        </authorList>
    </citation>
    <scope>NUCLEOTIDE SEQUENCE [LARGE SCALE GENOMIC DNA]</scope>
</reference>
<evidence type="ECO:0000256" key="1">
    <source>
        <dbReference type="SAM" id="SignalP"/>
    </source>
</evidence>
<feature type="chain" id="PRO_5047519850" evidence="1">
    <location>
        <begin position="26"/>
        <end position="282"/>
    </location>
</feature>
<comment type="caution">
    <text evidence="2">The sequence shown here is derived from an EMBL/GenBank/DDBJ whole genome shotgun (WGS) entry which is preliminary data.</text>
</comment>
<organism evidence="2 3">
    <name type="scientific">Prorocentrum cordatum</name>
    <dbReference type="NCBI Taxonomy" id="2364126"/>
    <lineage>
        <taxon>Eukaryota</taxon>
        <taxon>Sar</taxon>
        <taxon>Alveolata</taxon>
        <taxon>Dinophyceae</taxon>
        <taxon>Prorocentrales</taxon>
        <taxon>Prorocentraceae</taxon>
        <taxon>Prorocentrum</taxon>
    </lineage>
</organism>
<name>A0ABN9QJY8_9DINO</name>
<dbReference type="Gene3D" id="2.60.120.620">
    <property type="entry name" value="q2cbj1_9rhob like domain"/>
    <property type="match status" value="1"/>
</dbReference>
<proteinExistence type="predicted"/>
<dbReference type="Proteomes" id="UP001189429">
    <property type="component" value="Unassembled WGS sequence"/>
</dbReference>